<dbReference type="Pfam" id="PF13560">
    <property type="entry name" value="HTH_31"/>
    <property type="match status" value="1"/>
</dbReference>
<dbReference type="SUPFAM" id="SSF47413">
    <property type="entry name" value="lambda repressor-like DNA-binding domains"/>
    <property type="match status" value="1"/>
</dbReference>
<dbReference type="InterPro" id="IPR052345">
    <property type="entry name" value="Rad_response_metalloprotease"/>
</dbReference>
<reference evidence="2 3" key="1">
    <citation type="submission" date="2024-09" db="EMBL/GenBank/DDBJ databases">
        <title>The Natural Products Discovery Center: Release of the First 8490 Sequenced Strains for Exploring Actinobacteria Biosynthetic Diversity.</title>
        <authorList>
            <person name="Kalkreuter E."/>
            <person name="Kautsar S.A."/>
            <person name="Yang D."/>
            <person name="Bader C.D."/>
            <person name="Teijaro C.N."/>
            <person name="Fluegel L."/>
            <person name="Davis C.M."/>
            <person name="Simpson J.R."/>
            <person name="Lauterbach L."/>
            <person name="Steele A.D."/>
            <person name="Gui C."/>
            <person name="Meng S."/>
            <person name="Li G."/>
            <person name="Viehrig K."/>
            <person name="Ye F."/>
            <person name="Su P."/>
            <person name="Kiefer A.F."/>
            <person name="Nichols A."/>
            <person name="Cepeda A.J."/>
            <person name="Yan W."/>
            <person name="Fan B."/>
            <person name="Jiang Y."/>
            <person name="Adhikari A."/>
            <person name="Zheng C.-J."/>
            <person name="Schuster L."/>
            <person name="Cowan T.M."/>
            <person name="Smanski M.J."/>
            <person name="Chevrette M.G."/>
            <person name="De Carvalho L.P.S."/>
            <person name="Shen B."/>
        </authorList>
    </citation>
    <scope>NUCLEOTIDE SEQUENCE [LARGE SCALE GENOMIC DNA]</scope>
    <source>
        <strain evidence="2 3">NPDC057399</strain>
    </source>
</reference>
<dbReference type="InterPro" id="IPR001387">
    <property type="entry name" value="Cro/C1-type_HTH"/>
</dbReference>
<dbReference type="RefSeq" id="WP_381726280.1">
    <property type="nucleotide sequence ID" value="NZ_JBHVBU010000021.1"/>
</dbReference>
<dbReference type="PANTHER" id="PTHR43236:SF1">
    <property type="entry name" value="BLL7220 PROTEIN"/>
    <property type="match status" value="1"/>
</dbReference>
<keyword evidence="3" id="KW-1185">Reference proteome</keyword>
<evidence type="ECO:0000259" key="1">
    <source>
        <dbReference type="PROSITE" id="PS50943"/>
    </source>
</evidence>
<feature type="domain" description="HTH cro/C1-type" evidence="1">
    <location>
        <begin position="24"/>
        <end position="78"/>
    </location>
</feature>
<dbReference type="PANTHER" id="PTHR43236">
    <property type="entry name" value="ANTITOXIN HIGA1"/>
    <property type="match status" value="1"/>
</dbReference>
<dbReference type="Proteomes" id="UP001600650">
    <property type="component" value="Unassembled WGS sequence"/>
</dbReference>
<organism evidence="2 3">
    <name type="scientific">Streptomyces cellulosae</name>
    <dbReference type="NCBI Taxonomy" id="1968"/>
    <lineage>
        <taxon>Bacteria</taxon>
        <taxon>Bacillati</taxon>
        <taxon>Actinomycetota</taxon>
        <taxon>Actinomycetes</taxon>
        <taxon>Kitasatosporales</taxon>
        <taxon>Streptomycetaceae</taxon>
        <taxon>Streptomyces</taxon>
    </lineage>
</organism>
<name>A0ABW6JGD1_STRCE</name>
<gene>
    <name evidence="2" type="ORF">ACFU0X_10560</name>
</gene>
<dbReference type="CDD" id="cd00093">
    <property type="entry name" value="HTH_XRE"/>
    <property type="match status" value="1"/>
</dbReference>
<evidence type="ECO:0000313" key="2">
    <source>
        <dbReference type="EMBL" id="MFE7963480.1"/>
    </source>
</evidence>
<sequence>MAPAAPTRRRPTHGPDWETLGVRLTAARHRAGLTQQHVAARVGLARLAISDIETGHRKVYATELGRLARLYGEPVDRLLDNLPTE</sequence>
<accession>A0ABW6JGD1</accession>
<dbReference type="SMART" id="SM00530">
    <property type="entry name" value="HTH_XRE"/>
    <property type="match status" value="1"/>
</dbReference>
<dbReference type="InterPro" id="IPR010982">
    <property type="entry name" value="Lambda_DNA-bd_dom_sf"/>
</dbReference>
<comment type="caution">
    <text evidence="2">The sequence shown here is derived from an EMBL/GenBank/DDBJ whole genome shotgun (WGS) entry which is preliminary data.</text>
</comment>
<dbReference type="PROSITE" id="PS50943">
    <property type="entry name" value="HTH_CROC1"/>
    <property type="match status" value="1"/>
</dbReference>
<dbReference type="Gene3D" id="1.10.260.40">
    <property type="entry name" value="lambda repressor-like DNA-binding domains"/>
    <property type="match status" value="1"/>
</dbReference>
<proteinExistence type="predicted"/>
<dbReference type="EMBL" id="JBHVBU010000021">
    <property type="protein sequence ID" value="MFE7963480.1"/>
    <property type="molecule type" value="Genomic_DNA"/>
</dbReference>
<protein>
    <submittedName>
        <fullName evidence="2">Helix-turn-helix domain-containing protein</fullName>
    </submittedName>
</protein>
<evidence type="ECO:0000313" key="3">
    <source>
        <dbReference type="Proteomes" id="UP001600650"/>
    </source>
</evidence>